<organism evidence="4">
    <name type="scientific">Micrurus corallinus</name>
    <name type="common">Brazilian coral snake</name>
    <dbReference type="NCBI Taxonomy" id="54390"/>
    <lineage>
        <taxon>Eukaryota</taxon>
        <taxon>Metazoa</taxon>
        <taxon>Chordata</taxon>
        <taxon>Craniata</taxon>
        <taxon>Vertebrata</taxon>
        <taxon>Euteleostomi</taxon>
        <taxon>Lepidosauria</taxon>
        <taxon>Squamata</taxon>
        <taxon>Bifurcata</taxon>
        <taxon>Unidentata</taxon>
        <taxon>Episquamata</taxon>
        <taxon>Toxicofera</taxon>
        <taxon>Serpentes</taxon>
        <taxon>Colubroidea</taxon>
        <taxon>Elapidae</taxon>
        <taxon>Elapinae</taxon>
        <taxon>Micrurus</taxon>
    </lineage>
</organism>
<keyword evidence="3" id="KW-0067">ATP-binding</keyword>
<dbReference type="PROSITE" id="PS00329">
    <property type="entry name" value="HSP70_2"/>
    <property type="match status" value="1"/>
</dbReference>
<evidence type="ECO:0008006" key="5">
    <source>
        <dbReference type="Google" id="ProtNLM"/>
    </source>
</evidence>
<reference evidence="4" key="1">
    <citation type="submission" date="2017-07" db="EMBL/GenBank/DDBJ databases">
        <authorList>
            <person name="Mikheyev A."/>
            <person name="Grau M."/>
        </authorList>
    </citation>
    <scope>NUCLEOTIDE SEQUENCE</scope>
    <source>
        <tissue evidence="4">Venom_gland</tissue>
    </source>
</reference>
<reference evidence="4" key="2">
    <citation type="submission" date="2017-11" db="EMBL/GenBank/DDBJ databases">
        <title>Coralsnake Venomics: Analyses of Venom Gland Transcriptomes and Proteomes of Six Brazilian Taxa.</title>
        <authorList>
            <person name="Aird S.D."/>
            <person name="Jorge da Silva N."/>
            <person name="Qiu L."/>
            <person name="Villar-Briones A."/>
            <person name="Aparecida-Saddi V."/>
            <person name="Campos-Telles M.P."/>
            <person name="Grau M."/>
            <person name="Mikheyev A.S."/>
        </authorList>
    </citation>
    <scope>NUCLEOTIDE SEQUENCE</scope>
    <source>
        <tissue evidence="4">Venom_gland</tissue>
    </source>
</reference>
<dbReference type="PRINTS" id="PR00301">
    <property type="entry name" value="HEATSHOCK70"/>
</dbReference>
<dbReference type="InterPro" id="IPR043129">
    <property type="entry name" value="ATPase_NBD"/>
</dbReference>
<dbReference type="GO" id="GO:0005829">
    <property type="term" value="C:cytosol"/>
    <property type="evidence" value="ECO:0007669"/>
    <property type="project" value="TreeGrafter"/>
</dbReference>
<dbReference type="Gene3D" id="3.30.30.30">
    <property type="match status" value="1"/>
</dbReference>
<dbReference type="GO" id="GO:0140662">
    <property type="term" value="F:ATP-dependent protein folding chaperone"/>
    <property type="evidence" value="ECO:0007669"/>
    <property type="project" value="InterPro"/>
</dbReference>
<dbReference type="InterPro" id="IPR018181">
    <property type="entry name" value="Heat_shock_70_CS"/>
</dbReference>
<evidence type="ECO:0000256" key="1">
    <source>
        <dbReference type="ARBA" id="ARBA00007381"/>
    </source>
</evidence>
<proteinExistence type="inferred from homology"/>
<evidence type="ECO:0000256" key="2">
    <source>
        <dbReference type="ARBA" id="ARBA00022741"/>
    </source>
</evidence>
<accession>A0A2D4EV70</accession>
<dbReference type="PANTHER" id="PTHR45639:SF5">
    <property type="entry name" value="HEAT SHOCK 70 KDA PROTEIN 4L"/>
    <property type="match status" value="1"/>
</dbReference>
<protein>
    <recommendedName>
        <fullName evidence="5">Heat shock 70 kDa protein 4L</fullName>
    </recommendedName>
</protein>
<dbReference type="SUPFAM" id="SSF53067">
    <property type="entry name" value="Actin-like ATPase domain"/>
    <property type="match status" value="1"/>
</dbReference>
<dbReference type="FunFam" id="3.30.30.30:FF:000002">
    <property type="entry name" value="Heat shock 70 kDa protein 4"/>
    <property type="match status" value="1"/>
</dbReference>
<evidence type="ECO:0000313" key="4">
    <source>
        <dbReference type="EMBL" id="LAA39134.1"/>
    </source>
</evidence>
<dbReference type="InterPro" id="IPR013126">
    <property type="entry name" value="Hsp_70_fam"/>
</dbReference>
<dbReference type="Pfam" id="PF00012">
    <property type="entry name" value="HSP70"/>
    <property type="match status" value="1"/>
</dbReference>
<comment type="similarity">
    <text evidence="1">Belongs to the heat shock protein 70 family.</text>
</comment>
<dbReference type="AlphaFoldDB" id="A0A2D4EV70"/>
<keyword evidence="2" id="KW-0547">Nucleotide-binding</keyword>
<dbReference type="FunFam" id="3.30.420.40:FF:000171">
    <property type="entry name" value="Heat shock 70 kDa protein 4"/>
    <property type="match status" value="1"/>
</dbReference>
<dbReference type="GO" id="GO:0005634">
    <property type="term" value="C:nucleus"/>
    <property type="evidence" value="ECO:0007669"/>
    <property type="project" value="TreeGrafter"/>
</dbReference>
<dbReference type="Gene3D" id="3.30.420.40">
    <property type="match status" value="2"/>
</dbReference>
<name>A0A2D4EV70_MICCO</name>
<dbReference type="GO" id="GO:0005524">
    <property type="term" value="F:ATP binding"/>
    <property type="evidence" value="ECO:0007669"/>
    <property type="project" value="UniProtKB-KW"/>
</dbReference>
<dbReference type="EMBL" id="IACJ01023717">
    <property type="protein sequence ID" value="LAA39134.1"/>
    <property type="molecule type" value="Transcribed_RNA"/>
</dbReference>
<dbReference type="PANTHER" id="PTHR45639">
    <property type="entry name" value="HSC70CB, ISOFORM G-RELATED"/>
    <property type="match status" value="1"/>
</dbReference>
<sequence>MSVVGIDLGFQNCYIAVARRGGIETIANEYSDRCTPACISLGSKARTIGNAAKSQIITNIKNTLHGFKKLHGRAFNDPFIKSEKEKLPYELQKLPNGSVGVKVRYLDEDRLFAIEQVTGMLLVKLKETSESALKKPVADCVISIPSFFTDAERRSVIAAVQVAGLNCLRLMNETTAVALAYGIYKQDLPAPEEKPRNVVFVDMGHSAYQISVCAFNKGKLKVNC</sequence>
<evidence type="ECO:0000256" key="3">
    <source>
        <dbReference type="ARBA" id="ARBA00022840"/>
    </source>
</evidence>
<dbReference type="FunFam" id="3.30.420.40:FF:000495">
    <property type="entry name" value="Heat shock protein 4b"/>
    <property type="match status" value="1"/>
</dbReference>